<dbReference type="InterPro" id="IPR042099">
    <property type="entry name" value="ANL_N_sf"/>
</dbReference>
<dbReference type="PROSITE" id="PS00455">
    <property type="entry name" value="AMP_BINDING"/>
    <property type="match status" value="1"/>
</dbReference>
<dbReference type="EMBL" id="CP003236">
    <property type="protein sequence ID" value="AFK54387.1"/>
    <property type="molecule type" value="Genomic_DNA"/>
</dbReference>
<dbReference type="Pfam" id="PF13193">
    <property type="entry name" value="AMP-binding_C"/>
    <property type="match status" value="1"/>
</dbReference>
<dbReference type="InterPro" id="IPR020806">
    <property type="entry name" value="PKS_PP-bd"/>
</dbReference>
<evidence type="ECO:0000313" key="5">
    <source>
        <dbReference type="Proteomes" id="UP000005258"/>
    </source>
</evidence>
<dbReference type="KEGG" id="tmo:TMO_2549"/>
<feature type="domain" description="Polyketide synthase-like phosphopantetheine-binding" evidence="3">
    <location>
        <begin position="579"/>
        <end position="648"/>
    </location>
</feature>
<name>I3TNP9_TISMK</name>
<dbReference type="Pfam" id="PF00501">
    <property type="entry name" value="AMP-binding"/>
    <property type="match status" value="1"/>
</dbReference>
<dbReference type="HOGENOM" id="CLU_319533_0_0_5"/>
<dbReference type="PATRIC" id="fig|1110502.3.peg.2614"/>
<dbReference type="SUPFAM" id="SSF56801">
    <property type="entry name" value="Acetyl-CoA synthetase-like"/>
    <property type="match status" value="1"/>
</dbReference>
<keyword evidence="1" id="KW-0596">Phosphopantetheine</keyword>
<dbReference type="eggNOG" id="COG3208">
    <property type="taxonomic scope" value="Bacteria"/>
</dbReference>
<dbReference type="SMART" id="SM00823">
    <property type="entry name" value="PKS_PP"/>
    <property type="match status" value="1"/>
</dbReference>
<dbReference type="eggNOG" id="COG1020">
    <property type="taxonomic scope" value="Bacteria"/>
</dbReference>
<dbReference type="InterPro" id="IPR001031">
    <property type="entry name" value="Thioesterase"/>
</dbReference>
<reference evidence="4 5" key="1">
    <citation type="journal article" date="2012" name="J. Am. Chem. Soc.">
        <title>Bacterial biosynthesis and maturation of the didemnin anti-cancer agents.</title>
        <authorList>
            <person name="Xu Y."/>
            <person name="Kersten R.D."/>
            <person name="Nam S.J."/>
            <person name="Lu L."/>
            <person name="Al-Suwailem A.M."/>
            <person name="Zheng H."/>
            <person name="Fenical W."/>
            <person name="Dorrestein P.C."/>
            <person name="Moore B.S."/>
            <person name="Qian P.Y."/>
        </authorList>
    </citation>
    <scope>NUCLEOTIDE SEQUENCE [LARGE SCALE GENOMIC DNA]</scope>
    <source>
        <strain evidence="4 5">KA081020-065</strain>
    </source>
</reference>
<dbReference type="InterPro" id="IPR020845">
    <property type="entry name" value="AMP-binding_CS"/>
</dbReference>
<dbReference type="InterPro" id="IPR025110">
    <property type="entry name" value="AMP-bd_C"/>
</dbReference>
<sequence>MAAAPGDDMIGRPAATPEALLVPIAPDRLERPVFAVFADCAARNPRAPAVLGPGAATTYGDLLGQALRIAAAIDGRRGARGEGLGGEGLGGEGSGGEGPEPVAVAIPASAGCLAALLGALAAGRPYVPIDPSFPAARNELILGHAGVRLVLTDRATAAGRPELMAAAMAAGATVLAIDDLAPPPAGWSPRGGPDDAAYVLYTSGSTGRPKGVWQTQRGLLHDVFQYRDVLDISAADRLTWLYSPAVNGAIRDMYGALLAGAAVIPVDLRTEGVAAAGRRFAATRPTIFHAMPTVLRVLADGGAGPAALGGIRVAYLAGERILAADLARVFADAPADARIYVGIGSTENATIYRHWLIDRETCPTNGVVPVGWPVADRSMRLVDAGGRPVPDGDIGEIEVESRYMAAGYWRDPELTAATFLTGGDVAPGARRLRPGDLGRIRADGQLEFLGRADGQLKIRGHRVEPAEVEAALRALPGVGDAAVLPDRTPQGETALAGVVVPAPGRLIDPAALRSRLAAELPPHLVPRRLLVMAELPRLANFKLDGRALADCLADLPTVPLASPAPALVSVGETGDPALADAVDRAWAEMFGAAAPLAGMTFTELGGDSLELMRFATRVETLAGRPLPVTLLNGAITPADLRRALSGGMAGVTDRLLFFVPGVMGMARHLIVLAARCAGMATVRLVALPDLDAELSRRRGIEDLAAEVADRIAAHLTGAAGPDGATPDFGLVGLSFGGRLAVAAAQILADRGLVAGMVVVGDIVASHDDAASLLQAGRIPEPSPGFRRRLVRGIGQPMSKLFFTLAQRPDHRALRLVAAFARRAAPGRRNRIRVERALISAIRRAMIVGWQPGRLDCRLLLIVTSHTRSSYAGHGHLLGWDRVSSDVRLVEVAGDHAALATDEANLARIVAAIGDAWPDQPSA</sequence>
<dbReference type="Gene3D" id="3.30.300.30">
    <property type="match status" value="1"/>
</dbReference>
<dbReference type="Pfam" id="PF00550">
    <property type="entry name" value="PP-binding"/>
    <property type="match status" value="1"/>
</dbReference>
<dbReference type="GO" id="GO:0016874">
    <property type="term" value="F:ligase activity"/>
    <property type="evidence" value="ECO:0007669"/>
    <property type="project" value="UniProtKB-KW"/>
</dbReference>
<accession>I3TNP9</accession>
<dbReference type="SUPFAM" id="SSF47336">
    <property type="entry name" value="ACP-like"/>
    <property type="match status" value="1"/>
</dbReference>
<dbReference type="Gene3D" id="3.40.50.12780">
    <property type="entry name" value="N-terminal domain of ligase-like"/>
    <property type="match status" value="1"/>
</dbReference>
<keyword evidence="5" id="KW-1185">Reference proteome</keyword>
<dbReference type="Gene3D" id="3.40.50.1820">
    <property type="entry name" value="alpha/beta hydrolase"/>
    <property type="match status" value="1"/>
</dbReference>
<dbReference type="PANTHER" id="PTHR45527">
    <property type="entry name" value="NONRIBOSOMAL PEPTIDE SYNTHETASE"/>
    <property type="match status" value="1"/>
</dbReference>
<dbReference type="GO" id="GO:0044550">
    <property type="term" value="P:secondary metabolite biosynthetic process"/>
    <property type="evidence" value="ECO:0007669"/>
    <property type="project" value="TreeGrafter"/>
</dbReference>
<keyword evidence="2" id="KW-0597">Phosphoprotein</keyword>
<dbReference type="SUPFAM" id="SSF53474">
    <property type="entry name" value="alpha/beta-Hydrolases"/>
    <property type="match status" value="1"/>
</dbReference>
<evidence type="ECO:0000259" key="3">
    <source>
        <dbReference type="SMART" id="SM00823"/>
    </source>
</evidence>
<dbReference type="InterPro" id="IPR036736">
    <property type="entry name" value="ACP-like_sf"/>
</dbReference>
<dbReference type="Gene3D" id="1.10.1200.10">
    <property type="entry name" value="ACP-like"/>
    <property type="match status" value="1"/>
</dbReference>
<dbReference type="GO" id="GO:0005737">
    <property type="term" value="C:cytoplasm"/>
    <property type="evidence" value="ECO:0007669"/>
    <property type="project" value="TreeGrafter"/>
</dbReference>
<evidence type="ECO:0000256" key="2">
    <source>
        <dbReference type="ARBA" id="ARBA00022553"/>
    </source>
</evidence>
<protein>
    <submittedName>
        <fullName evidence="4">AMP-dependent synthetase and ligase</fullName>
    </submittedName>
</protein>
<dbReference type="InterPro" id="IPR045851">
    <property type="entry name" value="AMP-bd_C_sf"/>
</dbReference>
<dbReference type="AlphaFoldDB" id="I3TNP9"/>
<dbReference type="Proteomes" id="UP000005258">
    <property type="component" value="Chromosome"/>
</dbReference>
<dbReference type="GO" id="GO:0043041">
    <property type="term" value="P:amino acid activation for nonribosomal peptide biosynthetic process"/>
    <property type="evidence" value="ECO:0007669"/>
    <property type="project" value="TreeGrafter"/>
</dbReference>
<proteinExistence type="predicted"/>
<organism evidence="4 5">
    <name type="scientific">Tistrella mobilis (strain KA081020-065)</name>
    <dbReference type="NCBI Taxonomy" id="1110502"/>
    <lineage>
        <taxon>Bacteria</taxon>
        <taxon>Pseudomonadati</taxon>
        <taxon>Pseudomonadota</taxon>
        <taxon>Alphaproteobacteria</taxon>
        <taxon>Geminicoccales</taxon>
        <taxon>Geminicoccaceae</taxon>
        <taxon>Tistrella</taxon>
    </lineage>
</organism>
<dbReference type="InterPro" id="IPR000873">
    <property type="entry name" value="AMP-dep_synth/lig_dom"/>
</dbReference>
<evidence type="ECO:0000313" key="4">
    <source>
        <dbReference type="EMBL" id="AFK54387.1"/>
    </source>
</evidence>
<keyword evidence="4" id="KW-0436">Ligase</keyword>
<dbReference type="InterPro" id="IPR009081">
    <property type="entry name" value="PP-bd_ACP"/>
</dbReference>
<dbReference type="PANTHER" id="PTHR45527:SF1">
    <property type="entry name" value="FATTY ACID SYNTHASE"/>
    <property type="match status" value="1"/>
</dbReference>
<evidence type="ECO:0000256" key="1">
    <source>
        <dbReference type="ARBA" id="ARBA00022450"/>
    </source>
</evidence>
<dbReference type="InterPro" id="IPR029058">
    <property type="entry name" value="AB_hydrolase_fold"/>
</dbReference>
<dbReference type="GO" id="GO:0031177">
    <property type="term" value="F:phosphopantetheine binding"/>
    <property type="evidence" value="ECO:0007669"/>
    <property type="project" value="InterPro"/>
</dbReference>
<dbReference type="Pfam" id="PF00975">
    <property type="entry name" value="Thioesterase"/>
    <property type="match status" value="1"/>
</dbReference>
<dbReference type="STRING" id="1110502.TMO_2549"/>
<gene>
    <name evidence="4" type="primary">ppsD</name>
    <name evidence="4" type="ordered locus">TMO_2549</name>
</gene>